<accession>A0A516V4I3</accession>
<evidence type="ECO:0000313" key="4">
    <source>
        <dbReference type="Proteomes" id="UP000315891"/>
    </source>
</evidence>
<dbReference type="PANTHER" id="PTHR22946">
    <property type="entry name" value="DIENELACTONE HYDROLASE DOMAIN-CONTAINING PROTEIN-RELATED"/>
    <property type="match status" value="1"/>
</dbReference>
<evidence type="ECO:0000259" key="2">
    <source>
        <dbReference type="Pfam" id="PF01738"/>
    </source>
</evidence>
<organism evidence="3 4">
    <name type="scientific">Pseudoluteimonas lycopersici</name>
    <dbReference type="NCBI Taxonomy" id="1324796"/>
    <lineage>
        <taxon>Bacteria</taxon>
        <taxon>Pseudomonadati</taxon>
        <taxon>Pseudomonadota</taxon>
        <taxon>Gammaproteobacteria</taxon>
        <taxon>Lysobacterales</taxon>
        <taxon>Lysobacteraceae</taxon>
        <taxon>Pseudoluteimonas</taxon>
    </lineage>
</organism>
<proteinExistence type="predicted"/>
<keyword evidence="4" id="KW-1185">Reference proteome</keyword>
<keyword evidence="1" id="KW-0732">Signal</keyword>
<keyword evidence="3" id="KW-0378">Hydrolase</keyword>
<dbReference type="EMBL" id="CP041742">
    <property type="protein sequence ID" value="QDQ73445.1"/>
    <property type="molecule type" value="Genomic_DNA"/>
</dbReference>
<dbReference type="InterPro" id="IPR002925">
    <property type="entry name" value="Dienelactn_hydro"/>
</dbReference>
<dbReference type="SUPFAM" id="SSF53474">
    <property type="entry name" value="alpha/beta-Hydrolases"/>
    <property type="match status" value="1"/>
</dbReference>
<feature type="domain" description="Dienelactone hydrolase" evidence="2">
    <location>
        <begin position="43"/>
        <end position="255"/>
    </location>
</feature>
<dbReference type="AlphaFoldDB" id="A0A516V4I3"/>
<evidence type="ECO:0000256" key="1">
    <source>
        <dbReference type="SAM" id="SignalP"/>
    </source>
</evidence>
<dbReference type="InterPro" id="IPR050261">
    <property type="entry name" value="FrsA_esterase"/>
</dbReference>
<dbReference type="Proteomes" id="UP000315891">
    <property type="component" value="Chromosome"/>
</dbReference>
<dbReference type="InterPro" id="IPR029058">
    <property type="entry name" value="AB_hydrolase_fold"/>
</dbReference>
<dbReference type="RefSeq" id="WP_143878957.1">
    <property type="nucleotide sequence ID" value="NZ_BAABLZ010000001.1"/>
</dbReference>
<dbReference type="PANTHER" id="PTHR22946:SF4">
    <property type="entry name" value="ESTERASE FRSA"/>
    <property type="match status" value="1"/>
</dbReference>
<dbReference type="Pfam" id="PF01738">
    <property type="entry name" value="DLH"/>
    <property type="match status" value="1"/>
</dbReference>
<evidence type="ECO:0000313" key="3">
    <source>
        <dbReference type="EMBL" id="QDQ73445.1"/>
    </source>
</evidence>
<feature type="chain" id="PRO_5022092378" evidence="1">
    <location>
        <begin position="20"/>
        <end position="265"/>
    </location>
</feature>
<reference evidence="3 4" key="1">
    <citation type="submission" date="2019-07" db="EMBL/GenBank/DDBJ databases">
        <title>Lysobacter weifangensis sp. nov., isolated from bensulfuron-methyl contaminated farmland soil.</title>
        <authorList>
            <person name="Zhao H."/>
        </authorList>
    </citation>
    <scope>NUCLEOTIDE SEQUENCE [LARGE SCALE GENOMIC DNA]</scope>
    <source>
        <strain evidence="3 4">CC-Bw-6</strain>
    </source>
</reference>
<sequence>MRRIIFAIGLLFATAPVFAKMQAKPVEWTLDGKAFSGFLVYDDATSAKRPGVLMVPDWKGVSDNAVAKAEHVAGRDYVVLLADVYGKGVRPKTDDEAMAQVKGLYADRNVLRARANKALEVLRAQAANAPIDLREIGAVGYCFGGATALELARSGADLAAVVTFHGALDTTKPAARGNFKPSLLVLNGADDSYVAKDVPAFQKEMTDAGVDWQFVNFSGAVHCFALPEAHNPPGCVYNELAMRRGERMMKVFFAERFGYALAKKK</sequence>
<dbReference type="OrthoDB" id="9787933at2"/>
<name>A0A516V4I3_9GAMM</name>
<dbReference type="Gene3D" id="3.40.50.1820">
    <property type="entry name" value="alpha/beta hydrolase"/>
    <property type="match status" value="1"/>
</dbReference>
<gene>
    <name evidence="3" type="ORF">FNZ56_05965</name>
</gene>
<feature type="signal peptide" evidence="1">
    <location>
        <begin position="1"/>
        <end position="19"/>
    </location>
</feature>
<protein>
    <submittedName>
        <fullName evidence="3">Dienelactone hydrolase family protein</fullName>
    </submittedName>
</protein>
<dbReference type="GO" id="GO:0016787">
    <property type="term" value="F:hydrolase activity"/>
    <property type="evidence" value="ECO:0007669"/>
    <property type="project" value="UniProtKB-KW"/>
</dbReference>